<evidence type="ECO:0000313" key="3">
    <source>
        <dbReference type="EMBL" id="SHG55781.1"/>
    </source>
</evidence>
<dbReference type="AlphaFoldDB" id="A0A1M5KSM9"/>
<name>A0A1M5KSM9_9ACTN</name>
<feature type="signal peptide" evidence="2">
    <location>
        <begin position="1"/>
        <end position="40"/>
    </location>
</feature>
<feature type="compositionally biased region" description="Basic residues" evidence="1">
    <location>
        <begin position="67"/>
        <end position="86"/>
    </location>
</feature>
<evidence type="ECO:0000313" key="4">
    <source>
        <dbReference type="Proteomes" id="UP000186132"/>
    </source>
</evidence>
<evidence type="ECO:0000256" key="2">
    <source>
        <dbReference type="SAM" id="SignalP"/>
    </source>
</evidence>
<evidence type="ECO:0000256" key="1">
    <source>
        <dbReference type="SAM" id="MobiDB-lite"/>
    </source>
</evidence>
<dbReference type="RefSeq" id="WP_073390148.1">
    <property type="nucleotide sequence ID" value="NZ_FQVU01000003.1"/>
</dbReference>
<proteinExistence type="predicted"/>
<reference evidence="3 4" key="1">
    <citation type="submission" date="2016-11" db="EMBL/GenBank/DDBJ databases">
        <authorList>
            <person name="Jaros S."/>
            <person name="Januszkiewicz K."/>
            <person name="Wedrychowicz H."/>
        </authorList>
    </citation>
    <scope>NUCLEOTIDE SEQUENCE [LARGE SCALE GENOMIC DNA]</scope>
    <source>
        <strain evidence="3 4">DSM 45627</strain>
    </source>
</reference>
<feature type="region of interest" description="Disordered" evidence="1">
    <location>
        <begin position="66"/>
        <end position="86"/>
    </location>
</feature>
<protein>
    <submittedName>
        <fullName evidence="3">Uncharacterized protein</fullName>
    </submittedName>
</protein>
<feature type="chain" id="PRO_5039321681" evidence="2">
    <location>
        <begin position="41"/>
        <end position="86"/>
    </location>
</feature>
<gene>
    <name evidence="3" type="ORF">SAMN05443575_2248</name>
</gene>
<dbReference type="Proteomes" id="UP000186132">
    <property type="component" value="Unassembled WGS sequence"/>
</dbReference>
<accession>A0A1M5KSM9</accession>
<dbReference type="EMBL" id="FQVU01000003">
    <property type="protein sequence ID" value="SHG55781.1"/>
    <property type="molecule type" value="Genomic_DNA"/>
</dbReference>
<organism evidence="3 4">
    <name type="scientific">Jatrophihabitans endophyticus</name>
    <dbReference type="NCBI Taxonomy" id="1206085"/>
    <lineage>
        <taxon>Bacteria</taxon>
        <taxon>Bacillati</taxon>
        <taxon>Actinomycetota</taxon>
        <taxon>Actinomycetes</taxon>
        <taxon>Jatrophihabitantales</taxon>
        <taxon>Jatrophihabitantaceae</taxon>
        <taxon>Jatrophihabitans</taxon>
    </lineage>
</organism>
<keyword evidence="2" id="KW-0732">Signal</keyword>
<sequence>MSNTSMRASVRRATARVLVAIATSAALVLTMLGTASAASAQPAKGSYGIGTAVSKHRAGYGIGTAVSKHRGKHAHKHKHKHHHRHH</sequence>
<keyword evidence="4" id="KW-1185">Reference proteome</keyword>